<evidence type="ECO:0000313" key="2">
    <source>
        <dbReference type="EMBL" id="KAH7113294.1"/>
    </source>
</evidence>
<comment type="caution">
    <text evidence="2">The sequence shown here is derived from an EMBL/GenBank/DDBJ whole genome shotgun (WGS) entry which is preliminary data.</text>
</comment>
<accession>A0A9P9D6H9</accession>
<dbReference type="Gene3D" id="1.20.1050.10">
    <property type="match status" value="1"/>
</dbReference>
<dbReference type="AlphaFoldDB" id="A0A9P9D6H9"/>
<name>A0A9P9D6H9_9PLEO</name>
<dbReference type="InterPro" id="IPR036282">
    <property type="entry name" value="Glutathione-S-Trfase_C_sf"/>
</dbReference>
<dbReference type="EMBL" id="JAGMWT010000019">
    <property type="protein sequence ID" value="KAH7113294.1"/>
    <property type="molecule type" value="Genomic_DNA"/>
</dbReference>
<organism evidence="2 3">
    <name type="scientific">Dendryphion nanum</name>
    <dbReference type="NCBI Taxonomy" id="256645"/>
    <lineage>
        <taxon>Eukaryota</taxon>
        <taxon>Fungi</taxon>
        <taxon>Dikarya</taxon>
        <taxon>Ascomycota</taxon>
        <taxon>Pezizomycotina</taxon>
        <taxon>Dothideomycetes</taxon>
        <taxon>Pleosporomycetidae</taxon>
        <taxon>Pleosporales</taxon>
        <taxon>Torulaceae</taxon>
        <taxon>Dendryphion</taxon>
    </lineage>
</organism>
<feature type="non-terminal residue" evidence="2">
    <location>
        <position position="1"/>
    </location>
</feature>
<dbReference type="PROSITE" id="PS50405">
    <property type="entry name" value="GST_CTER"/>
    <property type="match status" value="1"/>
</dbReference>
<sequence length="119" mass="14167">IELFQNIQSQKWYTMMNLNGKIPTVMDHGRDSFIVLERLEIFNHLGKHYDPEFRFSYENEDEETERYDGILNTRLTDRDFIVGPRRGRYSIADMSFWPFVDVVGVAGLDMDKFPHVKRC</sequence>
<dbReference type="OrthoDB" id="2979839at2759"/>
<evidence type="ECO:0000313" key="3">
    <source>
        <dbReference type="Proteomes" id="UP000700596"/>
    </source>
</evidence>
<reference evidence="2" key="1">
    <citation type="journal article" date="2021" name="Nat. Commun.">
        <title>Genetic determinants of endophytism in the Arabidopsis root mycobiome.</title>
        <authorList>
            <person name="Mesny F."/>
            <person name="Miyauchi S."/>
            <person name="Thiergart T."/>
            <person name="Pickel B."/>
            <person name="Atanasova L."/>
            <person name="Karlsson M."/>
            <person name="Huettel B."/>
            <person name="Barry K.W."/>
            <person name="Haridas S."/>
            <person name="Chen C."/>
            <person name="Bauer D."/>
            <person name="Andreopoulos W."/>
            <person name="Pangilinan J."/>
            <person name="LaButti K."/>
            <person name="Riley R."/>
            <person name="Lipzen A."/>
            <person name="Clum A."/>
            <person name="Drula E."/>
            <person name="Henrissat B."/>
            <person name="Kohler A."/>
            <person name="Grigoriev I.V."/>
            <person name="Martin F.M."/>
            <person name="Hacquard S."/>
        </authorList>
    </citation>
    <scope>NUCLEOTIDE SEQUENCE</scope>
    <source>
        <strain evidence="2">MPI-CAGE-CH-0243</strain>
    </source>
</reference>
<dbReference type="Gene3D" id="3.40.30.10">
    <property type="entry name" value="Glutaredoxin"/>
    <property type="match status" value="1"/>
</dbReference>
<feature type="domain" description="GST C-terminal" evidence="1">
    <location>
        <begin position="11"/>
        <end position="119"/>
    </location>
</feature>
<gene>
    <name evidence="2" type="ORF">B0J11DRAFT_446147</name>
</gene>
<keyword evidence="3" id="KW-1185">Reference proteome</keyword>
<dbReference type="Proteomes" id="UP000700596">
    <property type="component" value="Unassembled WGS sequence"/>
</dbReference>
<dbReference type="PANTHER" id="PTHR44051:SF8">
    <property type="entry name" value="GLUTATHIONE S-TRANSFERASE GSTA"/>
    <property type="match status" value="1"/>
</dbReference>
<dbReference type="SUPFAM" id="SSF47616">
    <property type="entry name" value="GST C-terminal domain-like"/>
    <property type="match status" value="1"/>
</dbReference>
<dbReference type="InterPro" id="IPR010987">
    <property type="entry name" value="Glutathione-S-Trfase_C-like"/>
</dbReference>
<protein>
    <recommendedName>
        <fullName evidence="1">GST C-terminal domain-containing protein</fullName>
    </recommendedName>
</protein>
<proteinExistence type="predicted"/>
<dbReference type="PANTHER" id="PTHR44051">
    <property type="entry name" value="GLUTATHIONE S-TRANSFERASE-RELATED"/>
    <property type="match status" value="1"/>
</dbReference>
<evidence type="ECO:0000259" key="1">
    <source>
        <dbReference type="PROSITE" id="PS50405"/>
    </source>
</evidence>